<organism evidence="1 2">
    <name type="scientific">Gossypium raimondii</name>
    <name type="common">Peruvian cotton</name>
    <name type="synonym">Gossypium klotzschianum subsp. raimondii</name>
    <dbReference type="NCBI Taxonomy" id="29730"/>
    <lineage>
        <taxon>Eukaryota</taxon>
        <taxon>Viridiplantae</taxon>
        <taxon>Streptophyta</taxon>
        <taxon>Embryophyta</taxon>
        <taxon>Tracheophyta</taxon>
        <taxon>Spermatophyta</taxon>
        <taxon>Magnoliopsida</taxon>
        <taxon>eudicotyledons</taxon>
        <taxon>Gunneridae</taxon>
        <taxon>Pentapetalae</taxon>
        <taxon>rosids</taxon>
        <taxon>malvids</taxon>
        <taxon>Malvales</taxon>
        <taxon>Malvaceae</taxon>
        <taxon>Malvoideae</taxon>
        <taxon>Gossypium</taxon>
    </lineage>
</organism>
<comment type="caution">
    <text evidence="1">The sequence shown here is derived from an EMBL/GenBank/DDBJ whole genome shotgun (WGS) entry which is preliminary data.</text>
</comment>
<sequence length="33" mass="3973">MPWRRNPLRNQTRRLILNPVLQKKNLTTINASE</sequence>
<evidence type="ECO:0000313" key="2">
    <source>
        <dbReference type="Proteomes" id="UP000593578"/>
    </source>
</evidence>
<dbReference type="Proteomes" id="UP000593578">
    <property type="component" value="Unassembled WGS sequence"/>
</dbReference>
<reference evidence="1 2" key="1">
    <citation type="journal article" date="2019" name="Genome Biol. Evol.">
        <title>Insights into the evolution of the New World diploid cottons (Gossypium, subgenus Houzingenia) based on genome sequencing.</title>
        <authorList>
            <person name="Grover C.E."/>
            <person name="Arick M.A. 2nd"/>
            <person name="Thrash A."/>
            <person name="Conover J.L."/>
            <person name="Sanders W.S."/>
            <person name="Peterson D.G."/>
            <person name="Frelichowski J.E."/>
            <person name="Scheffler J.A."/>
            <person name="Scheffler B.E."/>
            <person name="Wendel J.F."/>
        </authorList>
    </citation>
    <scope>NUCLEOTIDE SEQUENCE [LARGE SCALE GENOMIC DNA]</scope>
    <source>
        <strain evidence="1">8</strain>
        <tissue evidence="1">Leaf</tissue>
    </source>
</reference>
<feature type="non-terminal residue" evidence="1">
    <location>
        <position position="33"/>
    </location>
</feature>
<accession>A0A7J8PYG0</accession>
<name>A0A7J8PYG0_GOSRA</name>
<evidence type="ECO:0000313" key="1">
    <source>
        <dbReference type="EMBL" id="MBA0594248.1"/>
    </source>
</evidence>
<dbReference type="AlphaFoldDB" id="A0A7J8PYG0"/>
<dbReference type="EMBL" id="JABEZZ010000009">
    <property type="protein sequence ID" value="MBA0594248.1"/>
    <property type="molecule type" value="Genomic_DNA"/>
</dbReference>
<gene>
    <name evidence="1" type="ORF">Gorai_011160</name>
</gene>
<protein>
    <submittedName>
        <fullName evidence="1">Uncharacterized protein</fullName>
    </submittedName>
</protein>
<proteinExistence type="predicted"/>